<feature type="site" description="Interaction with tRNA" evidence="9">
    <location>
        <position position="410"/>
    </location>
</feature>
<dbReference type="InterPro" id="IPR046885">
    <property type="entry name" value="MnmA-like_C"/>
</dbReference>
<evidence type="ECO:0000256" key="5">
    <source>
        <dbReference type="ARBA" id="ARBA00022840"/>
    </source>
</evidence>
<organism evidence="12 13">
    <name type="scientific">Adlercreutzia wanghongyangiae</name>
    <dbReference type="NCBI Taxonomy" id="3111451"/>
    <lineage>
        <taxon>Bacteria</taxon>
        <taxon>Bacillati</taxon>
        <taxon>Actinomycetota</taxon>
        <taxon>Coriobacteriia</taxon>
        <taxon>Eggerthellales</taxon>
        <taxon>Eggerthellaceae</taxon>
        <taxon>Adlercreutzia</taxon>
    </lineage>
</organism>
<feature type="binding site" evidence="9">
    <location>
        <position position="46"/>
    </location>
    <ligand>
        <name>ATP</name>
        <dbReference type="ChEBI" id="CHEBI:30616"/>
    </ligand>
</feature>
<comment type="function">
    <text evidence="9">Catalyzes the 2-thiolation of uridine at the wobble position (U34) of tRNA, leading to the formation of s(2)U34.</text>
</comment>
<dbReference type="PANTHER" id="PTHR11933:SF5">
    <property type="entry name" value="MITOCHONDRIAL TRNA-SPECIFIC 2-THIOURIDYLASE 1"/>
    <property type="match status" value="1"/>
</dbReference>
<dbReference type="InterPro" id="IPR023382">
    <property type="entry name" value="MnmA-like_central_sf"/>
</dbReference>
<comment type="similarity">
    <text evidence="9">Belongs to the MnmA/TRMU family.</text>
</comment>
<reference evidence="12 13" key="1">
    <citation type="submission" date="2024-01" db="EMBL/GenBank/DDBJ databases">
        <title>novel species in genus Adlercreutzia.</title>
        <authorList>
            <person name="Liu X."/>
        </authorList>
    </citation>
    <scope>NUCLEOTIDE SEQUENCE [LARGE SCALE GENOMIC DNA]</scope>
    <source>
        <strain evidence="12 13">R7</strain>
    </source>
</reference>
<dbReference type="Pfam" id="PF20259">
    <property type="entry name" value="tRNA_Me_trans_M"/>
    <property type="match status" value="1"/>
</dbReference>
<gene>
    <name evidence="9 12" type="primary">mnmA</name>
    <name evidence="12" type="ORF">VIN30_07850</name>
</gene>
<dbReference type="Pfam" id="PF20258">
    <property type="entry name" value="tRNA_Me_trans_C"/>
    <property type="match status" value="1"/>
</dbReference>
<dbReference type="InterPro" id="IPR014729">
    <property type="entry name" value="Rossmann-like_a/b/a_fold"/>
</dbReference>
<accession>A0ABU6IIW3</accession>
<feature type="binding site" evidence="9">
    <location>
        <begin position="20"/>
        <end position="27"/>
    </location>
    <ligand>
        <name>ATP</name>
        <dbReference type="ChEBI" id="CHEBI:30616"/>
    </ligand>
</feature>
<evidence type="ECO:0000256" key="9">
    <source>
        <dbReference type="HAMAP-Rule" id="MF_00144"/>
    </source>
</evidence>
<evidence type="ECO:0000256" key="2">
    <source>
        <dbReference type="ARBA" id="ARBA00022679"/>
    </source>
</evidence>
<dbReference type="GO" id="GO:0103016">
    <property type="term" value="F:tRNA-uridine 2-sulfurtransferase activity"/>
    <property type="evidence" value="ECO:0007669"/>
    <property type="project" value="UniProtKB-EC"/>
</dbReference>
<evidence type="ECO:0000256" key="4">
    <source>
        <dbReference type="ARBA" id="ARBA00022741"/>
    </source>
</evidence>
<dbReference type="EC" id="2.8.1.13" evidence="9"/>
<dbReference type="EMBL" id="JAYMFF010000014">
    <property type="protein sequence ID" value="MEC4176362.1"/>
    <property type="molecule type" value="Genomic_DNA"/>
</dbReference>
<evidence type="ECO:0000256" key="1">
    <source>
        <dbReference type="ARBA" id="ARBA00022555"/>
    </source>
</evidence>
<dbReference type="Gene3D" id="3.40.50.620">
    <property type="entry name" value="HUPs"/>
    <property type="match status" value="1"/>
</dbReference>
<keyword evidence="6 9" id="KW-0694">RNA-binding</keyword>
<evidence type="ECO:0000256" key="6">
    <source>
        <dbReference type="ARBA" id="ARBA00022884"/>
    </source>
</evidence>
<keyword evidence="9" id="KW-0963">Cytoplasm</keyword>
<keyword evidence="13" id="KW-1185">Reference proteome</keyword>
<feature type="domain" description="tRNA-specific 2-thiouridylase MnmA-like central" evidence="11">
    <location>
        <begin position="291"/>
        <end position="343"/>
    </location>
</feature>
<proteinExistence type="inferred from homology"/>
<comment type="catalytic activity">
    <reaction evidence="8 9">
        <text>S-sulfanyl-L-cysteinyl-[protein] + uridine(34) in tRNA + AH2 + ATP = 2-thiouridine(34) in tRNA + L-cysteinyl-[protein] + A + AMP + diphosphate + H(+)</text>
        <dbReference type="Rhea" id="RHEA:47032"/>
        <dbReference type="Rhea" id="RHEA-COMP:10131"/>
        <dbReference type="Rhea" id="RHEA-COMP:11726"/>
        <dbReference type="Rhea" id="RHEA-COMP:11727"/>
        <dbReference type="Rhea" id="RHEA-COMP:11728"/>
        <dbReference type="ChEBI" id="CHEBI:13193"/>
        <dbReference type="ChEBI" id="CHEBI:15378"/>
        <dbReference type="ChEBI" id="CHEBI:17499"/>
        <dbReference type="ChEBI" id="CHEBI:29950"/>
        <dbReference type="ChEBI" id="CHEBI:30616"/>
        <dbReference type="ChEBI" id="CHEBI:33019"/>
        <dbReference type="ChEBI" id="CHEBI:61963"/>
        <dbReference type="ChEBI" id="CHEBI:65315"/>
        <dbReference type="ChEBI" id="CHEBI:87170"/>
        <dbReference type="ChEBI" id="CHEBI:456215"/>
        <dbReference type="EC" id="2.8.1.13"/>
    </reaction>
</comment>
<comment type="caution">
    <text evidence="9">Lacks conserved residue(s) required for the propagation of feature annotation.</text>
</comment>
<protein>
    <recommendedName>
        <fullName evidence="9">tRNA-specific 2-thiouridylase MnmA</fullName>
        <ecNumber evidence="9">2.8.1.13</ecNumber>
    </recommendedName>
</protein>
<name>A0ABU6IIW3_9ACTN</name>
<evidence type="ECO:0000313" key="13">
    <source>
        <dbReference type="Proteomes" id="UP001349994"/>
    </source>
</evidence>
<keyword evidence="5 9" id="KW-0067">ATP-binding</keyword>
<dbReference type="Pfam" id="PF03054">
    <property type="entry name" value="tRNA_Me_trans"/>
    <property type="match status" value="1"/>
</dbReference>
<evidence type="ECO:0000259" key="10">
    <source>
        <dbReference type="Pfam" id="PF20258"/>
    </source>
</evidence>
<keyword evidence="7" id="KW-1015">Disulfide bond</keyword>
<keyword evidence="4 9" id="KW-0547">Nucleotide-binding</keyword>
<evidence type="ECO:0000256" key="8">
    <source>
        <dbReference type="ARBA" id="ARBA00051542"/>
    </source>
</evidence>
<evidence type="ECO:0000256" key="7">
    <source>
        <dbReference type="ARBA" id="ARBA00023157"/>
    </source>
</evidence>
<evidence type="ECO:0000256" key="3">
    <source>
        <dbReference type="ARBA" id="ARBA00022694"/>
    </source>
</evidence>
<dbReference type="CDD" id="cd01998">
    <property type="entry name" value="MnmA_TRMU-like"/>
    <property type="match status" value="1"/>
</dbReference>
<sequence>MISRDDRIGGELPAGSVMAAMSGGVDSSVCALLLQRAGCDVRGATMVLHGDVAAGAGGAAAWSEGAVCGSSRDVEDARAVCRHLGIPHDAFDLRDRFDAAVVRPFCEAYLTGRTPNPCIDCNRYLKFEALQQRRRELGLRYVATGHYARRRWDEVSGRWQLLRAADVAKDQSYVLYHLTQDTLAHMLFPLGDLTKNEVRALARDHGFTTADKPESQDICFVPDGDYAGFIEGWCRVRDCEGAVSRASLMRGIEGGLKAAPTETRLAGMGENPKAALAEAGLAIASAADAFAPGEIVDHAGRVLGQHAGLIHYTVGQRKGIGVAAREPLYVLGKDNTANRLVVGFRDELESRGVVARDVNLIGGDALGGPRRVRVKTHYRQRPVDATVEQTGPDELTVVFAEPQRAAAPGQAVVVYDGELVIGGGTAARSF</sequence>
<feature type="domain" description="tRNA-specific 2-thiouridylase MnmA-like C-terminal" evidence="10">
    <location>
        <begin position="351"/>
        <end position="425"/>
    </location>
</feature>
<dbReference type="HAMAP" id="MF_00144">
    <property type="entry name" value="tRNA_thiouridyl_MnmA"/>
    <property type="match status" value="1"/>
</dbReference>
<dbReference type="Gene3D" id="2.40.30.10">
    <property type="entry name" value="Translation factors"/>
    <property type="match status" value="1"/>
</dbReference>
<dbReference type="RefSeq" id="WP_338210635.1">
    <property type="nucleotide sequence ID" value="NZ_JAYMFF010000014.1"/>
</dbReference>
<dbReference type="Gene3D" id="2.30.30.280">
    <property type="entry name" value="Adenine nucleotide alpha hydrolases-like domains"/>
    <property type="match status" value="1"/>
</dbReference>
<dbReference type="InterPro" id="IPR046884">
    <property type="entry name" value="MnmA-like_central"/>
</dbReference>
<dbReference type="PANTHER" id="PTHR11933">
    <property type="entry name" value="TRNA 5-METHYLAMINOMETHYL-2-THIOURIDYLATE -METHYLTRANSFERASE"/>
    <property type="match status" value="1"/>
</dbReference>
<keyword evidence="1 9" id="KW-0820">tRNA-binding</keyword>
<feature type="site" description="Interaction with tRNA" evidence="9">
    <location>
        <position position="146"/>
    </location>
</feature>
<dbReference type="Proteomes" id="UP001349994">
    <property type="component" value="Unassembled WGS sequence"/>
</dbReference>
<dbReference type="InterPro" id="IPR004506">
    <property type="entry name" value="MnmA-like"/>
</dbReference>
<evidence type="ECO:0000313" key="12">
    <source>
        <dbReference type="EMBL" id="MEC4176362.1"/>
    </source>
</evidence>
<feature type="region of interest" description="Interaction with tRNA" evidence="9">
    <location>
        <begin position="169"/>
        <end position="171"/>
    </location>
</feature>
<feature type="binding site" evidence="9">
    <location>
        <position position="145"/>
    </location>
    <ligand>
        <name>ATP</name>
        <dbReference type="ChEBI" id="CHEBI:30616"/>
    </ligand>
</feature>
<feature type="active site" description="Nucleophile" evidence="9">
    <location>
        <position position="121"/>
    </location>
</feature>
<evidence type="ECO:0000259" key="11">
    <source>
        <dbReference type="Pfam" id="PF20259"/>
    </source>
</evidence>
<dbReference type="SUPFAM" id="SSF52402">
    <property type="entry name" value="Adenine nucleotide alpha hydrolases-like"/>
    <property type="match status" value="1"/>
</dbReference>
<comment type="subcellular location">
    <subcellularLocation>
        <location evidence="9">Cytoplasm</location>
    </subcellularLocation>
</comment>
<keyword evidence="3 9" id="KW-0819">tRNA processing</keyword>
<keyword evidence="2 9" id="KW-0808">Transferase</keyword>
<comment type="caution">
    <text evidence="12">The sequence shown here is derived from an EMBL/GenBank/DDBJ whole genome shotgun (WGS) entry which is preliminary data.</text>
</comment>
<feature type="active site" description="Cysteine persulfide intermediate" evidence="9">
    <location>
        <position position="219"/>
    </location>
</feature>